<dbReference type="GO" id="GO:0009425">
    <property type="term" value="C:bacterial-type flagellum basal body"/>
    <property type="evidence" value="ECO:0007669"/>
    <property type="project" value="UniProtKB-SubCell"/>
</dbReference>
<evidence type="ECO:0000259" key="7">
    <source>
        <dbReference type="Pfam" id="PF06429"/>
    </source>
</evidence>
<gene>
    <name evidence="10" type="ORF">GTO91_12530</name>
</gene>
<dbReference type="GO" id="GO:0009424">
    <property type="term" value="C:bacterial-type flagellum hook"/>
    <property type="evidence" value="ECO:0007669"/>
    <property type="project" value="TreeGrafter"/>
</dbReference>
<dbReference type="InterPro" id="IPR010930">
    <property type="entry name" value="Flg_bb/hook_C_dom"/>
</dbReference>
<sequence length="442" mass="47419">MMRSLFSGVTALRNHQTRMDVIGNNIANVNTIGFKKSRVTFSDALNQTVRGAAAPQGGRGGTNPMQVGLGMNIATMETVFTPTSVQGTGKNSDLAIDGDGFFLLDDGGSQYYTRAGNFDLDTEYNFIRTDNGMRAMGYIADASGKIDASKSPTAIHLRDKLQMPALATNRVSFNKNLNSLQASSLPIQKSIEIFDSKGGKHNLLLTMKNVSNASDPNHWVVSARITTEDPTTHAITTAVGFITGSLYFSSNGTFKQFSVTGRQDFSFPGLGVNVMTAMPTGNYSAKYTFPTTQNDSRFYLDLHAITQFSSETTVDKLSQNGYQDGALKTYAIDSAGVLTGTFTNGKSMALAQVSVTTFSNPAGLLKTGSNLYIKTNNSGEANTGQPAVGSRGAITPGALEMSNVDLSQEFTDMITTQRGFQANSRIISVSDSMLEELVNLKR</sequence>
<feature type="domain" description="Flagellar hook protein FlgE/F/G-like D1" evidence="9">
    <location>
        <begin position="95"/>
        <end position="137"/>
    </location>
</feature>
<feature type="domain" description="Flagellar hook protein FlgE D2" evidence="8">
    <location>
        <begin position="176"/>
        <end position="322"/>
    </location>
</feature>
<accession>A0A845L5N8</accession>
<feature type="domain" description="Flagellar basal body rod protein N-terminal" evidence="6">
    <location>
        <begin position="8"/>
        <end position="35"/>
    </location>
</feature>
<reference evidence="10 11" key="1">
    <citation type="submission" date="2020-01" db="EMBL/GenBank/DDBJ databases">
        <title>Whole-genome sequence of Heliobacterium undosum DSM 13378.</title>
        <authorList>
            <person name="Kyndt J.A."/>
            <person name="Meyer T.E."/>
        </authorList>
    </citation>
    <scope>NUCLEOTIDE SEQUENCE [LARGE SCALE GENOMIC DNA]</scope>
    <source>
        <strain evidence="10 11">DSM 13378</strain>
    </source>
</reference>
<dbReference type="RefSeq" id="WP_161259064.1">
    <property type="nucleotide sequence ID" value="NZ_WXEY01000015.1"/>
</dbReference>
<dbReference type="InterPro" id="IPR011491">
    <property type="entry name" value="FlgE_D2"/>
</dbReference>
<dbReference type="GO" id="GO:0071978">
    <property type="term" value="P:bacterial-type flagellum-dependent swarming motility"/>
    <property type="evidence" value="ECO:0007669"/>
    <property type="project" value="TreeGrafter"/>
</dbReference>
<keyword evidence="11" id="KW-1185">Reference proteome</keyword>
<feature type="domain" description="Flagellar basal-body/hook protein C-terminal" evidence="7">
    <location>
        <begin position="396"/>
        <end position="440"/>
    </location>
</feature>
<dbReference type="Pfam" id="PF06429">
    <property type="entry name" value="Flg_bbr_C"/>
    <property type="match status" value="1"/>
</dbReference>
<evidence type="ECO:0000256" key="3">
    <source>
        <dbReference type="ARBA" id="ARBA00019015"/>
    </source>
</evidence>
<dbReference type="SUPFAM" id="SSF117143">
    <property type="entry name" value="Flagellar hook protein flgE"/>
    <property type="match status" value="1"/>
</dbReference>
<evidence type="ECO:0000259" key="6">
    <source>
        <dbReference type="Pfam" id="PF00460"/>
    </source>
</evidence>
<dbReference type="OrthoDB" id="9804559at2"/>
<dbReference type="Proteomes" id="UP000463470">
    <property type="component" value="Unassembled WGS sequence"/>
</dbReference>
<keyword evidence="10" id="KW-0282">Flagellum</keyword>
<evidence type="ECO:0000259" key="8">
    <source>
        <dbReference type="Pfam" id="PF07559"/>
    </source>
</evidence>
<dbReference type="PANTHER" id="PTHR30435">
    <property type="entry name" value="FLAGELLAR PROTEIN"/>
    <property type="match status" value="1"/>
</dbReference>
<dbReference type="InterPro" id="IPR020013">
    <property type="entry name" value="Flagellar_FlgE/F/G"/>
</dbReference>
<keyword evidence="10" id="KW-0969">Cilium</keyword>
<keyword evidence="4 5" id="KW-0975">Bacterial flagellum</keyword>
<dbReference type="InterPro" id="IPR053967">
    <property type="entry name" value="LlgE_F_G-like_D1"/>
</dbReference>
<organism evidence="10 11">
    <name type="scientific">Heliomicrobium undosum</name>
    <dbReference type="NCBI Taxonomy" id="121734"/>
    <lineage>
        <taxon>Bacteria</taxon>
        <taxon>Bacillati</taxon>
        <taxon>Bacillota</taxon>
        <taxon>Clostridia</taxon>
        <taxon>Eubacteriales</taxon>
        <taxon>Heliobacteriaceae</taxon>
        <taxon>Heliomicrobium</taxon>
    </lineage>
</organism>
<proteinExistence type="inferred from homology"/>
<evidence type="ECO:0000256" key="5">
    <source>
        <dbReference type="RuleBase" id="RU362116"/>
    </source>
</evidence>
<dbReference type="GO" id="GO:0005829">
    <property type="term" value="C:cytosol"/>
    <property type="evidence" value="ECO:0007669"/>
    <property type="project" value="TreeGrafter"/>
</dbReference>
<evidence type="ECO:0000313" key="11">
    <source>
        <dbReference type="Proteomes" id="UP000463470"/>
    </source>
</evidence>
<comment type="similarity">
    <text evidence="2 5">Belongs to the flagella basal body rod proteins family.</text>
</comment>
<dbReference type="NCBIfam" id="TIGR03506">
    <property type="entry name" value="FlgEFG_subfam"/>
    <property type="match status" value="1"/>
</dbReference>
<evidence type="ECO:0000313" key="10">
    <source>
        <dbReference type="EMBL" id="MZP30539.1"/>
    </source>
</evidence>
<dbReference type="Pfam" id="PF07559">
    <property type="entry name" value="FlgE_D2"/>
    <property type="match status" value="1"/>
</dbReference>
<evidence type="ECO:0000256" key="2">
    <source>
        <dbReference type="ARBA" id="ARBA00009677"/>
    </source>
</evidence>
<dbReference type="InterPro" id="IPR037058">
    <property type="entry name" value="Falgellar_hook_FlgE_sf"/>
</dbReference>
<dbReference type="Gene3D" id="2.60.98.20">
    <property type="entry name" value="Flagellar hook protein FlgE"/>
    <property type="match status" value="1"/>
</dbReference>
<dbReference type="InterPro" id="IPR037925">
    <property type="entry name" value="FlgE/F/G-like"/>
</dbReference>
<dbReference type="Pfam" id="PF00460">
    <property type="entry name" value="Flg_bb_rod"/>
    <property type="match status" value="1"/>
</dbReference>
<dbReference type="PANTHER" id="PTHR30435:SF1">
    <property type="entry name" value="FLAGELLAR HOOK PROTEIN FLGE"/>
    <property type="match status" value="1"/>
</dbReference>
<dbReference type="Pfam" id="PF22692">
    <property type="entry name" value="LlgE_F_G_D1"/>
    <property type="match status" value="1"/>
</dbReference>
<name>A0A845L5N8_9FIRM</name>
<keyword evidence="10" id="KW-0966">Cell projection</keyword>
<comment type="function">
    <text evidence="5">A flexible structure which links the flagellar filament to the drive apparatus in the basal body.</text>
</comment>
<evidence type="ECO:0000259" key="9">
    <source>
        <dbReference type="Pfam" id="PF22692"/>
    </source>
</evidence>
<dbReference type="AlphaFoldDB" id="A0A845L5N8"/>
<comment type="subcellular location">
    <subcellularLocation>
        <location evidence="1 5">Bacterial flagellum basal body</location>
    </subcellularLocation>
</comment>
<evidence type="ECO:0000256" key="4">
    <source>
        <dbReference type="ARBA" id="ARBA00023143"/>
    </source>
</evidence>
<dbReference type="InterPro" id="IPR001444">
    <property type="entry name" value="Flag_bb_rod_N"/>
</dbReference>
<dbReference type="EMBL" id="WXEY01000015">
    <property type="protein sequence ID" value="MZP30539.1"/>
    <property type="molecule type" value="Genomic_DNA"/>
</dbReference>
<protein>
    <recommendedName>
        <fullName evidence="3 5">Flagellar hook protein FlgE</fullName>
    </recommendedName>
</protein>
<evidence type="ECO:0000256" key="1">
    <source>
        <dbReference type="ARBA" id="ARBA00004117"/>
    </source>
</evidence>
<comment type="caution">
    <text evidence="10">The sequence shown here is derived from an EMBL/GenBank/DDBJ whole genome shotgun (WGS) entry which is preliminary data.</text>
</comment>